<dbReference type="Proteomes" id="UP000007883">
    <property type="component" value="Chromosome"/>
</dbReference>
<name>I0HPK9_RUBGI</name>
<accession>I0HPK9</accession>
<dbReference type="AlphaFoldDB" id="I0HPK9"/>
<gene>
    <name evidence="2" type="ordered locus">RGE_16050</name>
</gene>
<dbReference type="HOGENOM" id="CLU_2371042_0_0_4"/>
<evidence type="ECO:0000256" key="1">
    <source>
        <dbReference type="SAM" id="Phobius"/>
    </source>
</evidence>
<sequence>MDGELLLLLLLWALVTALVLWGLRAGWLKPSGFVSSTAKPSRRELLLVSFAGLLVAGLWLVGGYFSLPASFVCGYGVFAVGCLRVVAQRLYKAPN</sequence>
<keyword evidence="1" id="KW-1133">Transmembrane helix</keyword>
<evidence type="ECO:0000313" key="2">
    <source>
        <dbReference type="EMBL" id="BAL94946.1"/>
    </source>
</evidence>
<dbReference type="KEGG" id="rge:RGE_16050"/>
<feature type="transmembrane region" description="Helical" evidence="1">
    <location>
        <begin position="44"/>
        <end position="61"/>
    </location>
</feature>
<keyword evidence="1" id="KW-0472">Membrane</keyword>
<feature type="transmembrane region" description="Helical" evidence="1">
    <location>
        <begin position="6"/>
        <end position="23"/>
    </location>
</feature>
<feature type="transmembrane region" description="Helical" evidence="1">
    <location>
        <begin position="67"/>
        <end position="87"/>
    </location>
</feature>
<organism evidence="2 3">
    <name type="scientific">Rubrivivax gelatinosus (strain NBRC 100245 / IL144)</name>
    <dbReference type="NCBI Taxonomy" id="983917"/>
    <lineage>
        <taxon>Bacteria</taxon>
        <taxon>Pseudomonadati</taxon>
        <taxon>Pseudomonadota</taxon>
        <taxon>Betaproteobacteria</taxon>
        <taxon>Burkholderiales</taxon>
        <taxon>Sphaerotilaceae</taxon>
        <taxon>Rubrivivax</taxon>
    </lineage>
</organism>
<keyword evidence="3" id="KW-1185">Reference proteome</keyword>
<protein>
    <recommendedName>
        <fullName evidence="4">Transmembrane protein</fullName>
    </recommendedName>
</protein>
<proteinExistence type="predicted"/>
<evidence type="ECO:0000313" key="3">
    <source>
        <dbReference type="Proteomes" id="UP000007883"/>
    </source>
</evidence>
<reference evidence="2 3" key="1">
    <citation type="journal article" date="2012" name="J. Bacteriol.">
        <title>Complete genome sequence of phototrophic betaproteobacterium Rubrivivax gelatinosus IL144.</title>
        <authorList>
            <person name="Nagashima S."/>
            <person name="Kamimura A."/>
            <person name="Shimizu T."/>
            <person name="Nakamura-isaki S."/>
            <person name="Aono E."/>
            <person name="Sakamoto K."/>
            <person name="Ichikawa N."/>
            <person name="Nakazawa H."/>
            <person name="Sekine M."/>
            <person name="Yamazaki S."/>
            <person name="Fujita N."/>
            <person name="Shimada K."/>
            <person name="Hanada S."/>
            <person name="Nagashima K.V.P."/>
        </authorList>
    </citation>
    <scope>NUCLEOTIDE SEQUENCE [LARGE SCALE GENOMIC DNA]</scope>
    <source>
        <strain evidence="3">NBRC 100245 / IL144</strain>
    </source>
</reference>
<dbReference type="EMBL" id="AP012320">
    <property type="protein sequence ID" value="BAL94946.1"/>
    <property type="molecule type" value="Genomic_DNA"/>
</dbReference>
<keyword evidence="1" id="KW-0812">Transmembrane</keyword>
<evidence type="ECO:0008006" key="4">
    <source>
        <dbReference type="Google" id="ProtNLM"/>
    </source>
</evidence>
<dbReference type="PATRIC" id="fig|983917.3.peg.1572"/>